<protein>
    <recommendedName>
        <fullName evidence="2">Nucleoid-associated protein GCM10023091_15430</fullName>
    </recommendedName>
</protein>
<evidence type="ECO:0000313" key="4">
    <source>
        <dbReference type="EMBL" id="GAA4436910.1"/>
    </source>
</evidence>
<dbReference type="PANTHER" id="PTHR33449">
    <property type="entry name" value="NUCLEOID-ASSOCIATED PROTEIN YBAB"/>
    <property type="match status" value="1"/>
</dbReference>
<dbReference type="HAMAP" id="MF_00274">
    <property type="entry name" value="DNA_YbaB_EbfC"/>
    <property type="match status" value="1"/>
</dbReference>
<dbReference type="Proteomes" id="UP001501508">
    <property type="component" value="Unassembled WGS sequence"/>
</dbReference>
<evidence type="ECO:0000313" key="5">
    <source>
        <dbReference type="Proteomes" id="UP001501508"/>
    </source>
</evidence>
<keyword evidence="2" id="KW-0963">Cytoplasm</keyword>
<dbReference type="Pfam" id="PF02575">
    <property type="entry name" value="YbaB_DNA_bd"/>
    <property type="match status" value="1"/>
</dbReference>
<evidence type="ECO:0000256" key="3">
    <source>
        <dbReference type="SAM" id="Coils"/>
    </source>
</evidence>
<dbReference type="RefSeq" id="WP_345027759.1">
    <property type="nucleotide sequence ID" value="NZ_BAABEY010000016.1"/>
</dbReference>
<comment type="function">
    <text evidence="2">Binds to DNA and alters its conformation. May be involved in regulation of gene expression, nucleoid organization and DNA protection.</text>
</comment>
<keyword evidence="1 2" id="KW-0238">DNA-binding</keyword>
<dbReference type="Gene3D" id="3.30.1310.10">
    <property type="entry name" value="Nucleoid-associated protein YbaB-like domain"/>
    <property type="match status" value="1"/>
</dbReference>
<accession>A0ABP8LUZ4</accession>
<dbReference type="PIRSF" id="PIRSF004555">
    <property type="entry name" value="UCP004555"/>
    <property type="match status" value="1"/>
</dbReference>
<dbReference type="SUPFAM" id="SSF82607">
    <property type="entry name" value="YbaB-like"/>
    <property type="match status" value="1"/>
</dbReference>
<name>A0ABP8LUZ4_9BACT</name>
<reference evidence="5" key="1">
    <citation type="journal article" date="2019" name="Int. J. Syst. Evol. Microbiol.">
        <title>The Global Catalogue of Microorganisms (GCM) 10K type strain sequencing project: providing services to taxonomists for standard genome sequencing and annotation.</title>
        <authorList>
            <consortium name="The Broad Institute Genomics Platform"/>
            <consortium name="The Broad Institute Genome Sequencing Center for Infectious Disease"/>
            <person name="Wu L."/>
            <person name="Ma J."/>
        </authorList>
    </citation>
    <scope>NUCLEOTIDE SEQUENCE [LARGE SCALE GENOMIC DNA]</scope>
    <source>
        <strain evidence="5">JCM 31920</strain>
    </source>
</reference>
<comment type="caution">
    <text evidence="4">The sequence shown here is derived from an EMBL/GenBank/DDBJ whole genome shotgun (WGS) entry which is preliminary data.</text>
</comment>
<evidence type="ECO:0000256" key="1">
    <source>
        <dbReference type="ARBA" id="ARBA00023125"/>
    </source>
</evidence>
<comment type="subcellular location">
    <subcellularLocation>
        <location evidence="2">Cytoplasm</location>
        <location evidence="2">Nucleoid</location>
    </subcellularLocation>
</comment>
<dbReference type="InterPro" id="IPR004401">
    <property type="entry name" value="YbaB/EbfC"/>
</dbReference>
<proteinExistence type="inferred from homology"/>
<feature type="coiled-coil region" evidence="3">
    <location>
        <begin position="5"/>
        <end position="32"/>
    </location>
</feature>
<evidence type="ECO:0000256" key="2">
    <source>
        <dbReference type="HAMAP-Rule" id="MF_00274"/>
    </source>
</evidence>
<organism evidence="4 5">
    <name type="scientific">Ravibacter arvi</name>
    <dbReference type="NCBI Taxonomy" id="2051041"/>
    <lineage>
        <taxon>Bacteria</taxon>
        <taxon>Pseudomonadati</taxon>
        <taxon>Bacteroidota</taxon>
        <taxon>Cytophagia</taxon>
        <taxon>Cytophagales</taxon>
        <taxon>Spirosomataceae</taxon>
        <taxon>Ravibacter</taxon>
    </lineage>
</organism>
<dbReference type="NCBIfam" id="TIGR00103">
    <property type="entry name" value="DNA_YbaB_EbfC"/>
    <property type="match status" value="1"/>
</dbReference>
<dbReference type="InterPro" id="IPR036894">
    <property type="entry name" value="YbaB-like_sf"/>
</dbReference>
<dbReference type="PANTHER" id="PTHR33449:SF1">
    <property type="entry name" value="NUCLEOID-ASSOCIATED PROTEIN YBAB"/>
    <property type="match status" value="1"/>
</dbReference>
<gene>
    <name evidence="4" type="ORF">GCM10023091_15430</name>
</gene>
<keyword evidence="3" id="KW-0175">Coiled coil</keyword>
<sequence>MFGNLGDLMGKVKDLQANMQAAQEQLSGITESGESGGGMVRATVNGQKKLISLEIDPSIVQPGDTEMLQDLVVAAVNKALETIEPKIKEHLKSVTQGALPSIPGLDLGSFLK</sequence>
<comment type="similarity">
    <text evidence="2">Belongs to the YbaB/EbfC family.</text>
</comment>
<keyword evidence="5" id="KW-1185">Reference proteome</keyword>
<comment type="subunit">
    <text evidence="2">Homodimer.</text>
</comment>
<dbReference type="EMBL" id="BAABEY010000016">
    <property type="protein sequence ID" value="GAA4436910.1"/>
    <property type="molecule type" value="Genomic_DNA"/>
</dbReference>